<dbReference type="SUPFAM" id="SSF52833">
    <property type="entry name" value="Thioredoxin-like"/>
    <property type="match status" value="2"/>
</dbReference>
<keyword evidence="3" id="KW-1185">Reference proteome</keyword>
<dbReference type="Gene3D" id="3.40.30.10">
    <property type="entry name" value="Glutaredoxin"/>
    <property type="match status" value="2"/>
</dbReference>
<keyword evidence="2" id="KW-0808">Transferase</keyword>
<dbReference type="PROSITE" id="PS51354">
    <property type="entry name" value="GLUTAREDOXIN_2"/>
    <property type="match status" value="1"/>
</dbReference>
<dbReference type="PANTHER" id="PTHR45288:SF1">
    <property type="entry name" value="THIOREDOXIN FAMILY PROTEIN"/>
    <property type="match status" value="1"/>
</dbReference>
<name>A0A1G6GSE5_9GAMM</name>
<dbReference type="InterPro" id="IPR011767">
    <property type="entry name" value="GLR_AS"/>
</dbReference>
<evidence type="ECO:0000313" key="2">
    <source>
        <dbReference type="EMBL" id="SDB84864.1"/>
    </source>
</evidence>
<dbReference type="SFLD" id="SFLDG01181">
    <property type="entry name" value="SUF2"/>
    <property type="match status" value="1"/>
</dbReference>
<dbReference type="Pfam" id="PF13417">
    <property type="entry name" value="GST_N_3"/>
    <property type="match status" value="2"/>
</dbReference>
<dbReference type="RefSeq" id="WP_092615074.1">
    <property type="nucleotide sequence ID" value="NZ_FMYK01000001.1"/>
</dbReference>
<accession>A0A1G6GSE5</accession>
<feature type="domain" description="GST N-terminal" evidence="1">
    <location>
        <begin position="39"/>
        <end position="121"/>
    </location>
</feature>
<organism evidence="2 3">
    <name type="scientific">Acinetobacter marinus</name>
    <dbReference type="NCBI Taxonomy" id="281375"/>
    <lineage>
        <taxon>Bacteria</taxon>
        <taxon>Pseudomonadati</taxon>
        <taxon>Pseudomonadota</taxon>
        <taxon>Gammaproteobacteria</taxon>
        <taxon>Moraxellales</taxon>
        <taxon>Moraxellaceae</taxon>
        <taxon>Acinetobacter</taxon>
    </lineage>
</organism>
<feature type="domain" description="GST N-terminal" evidence="1">
    <location>
        <begin position="163"/>
        <end position="263"/>
    </location>
</feature>
<proteinExistence type="predicted"/>
<dbReference type="SFLD" id="SFLDS00019">
    <property type="entry name" value="Glutathione_Transferase_(cytos"/>
    <property type="match status" value="1"/>
</dbReference>
<evidence type="ECO:0000259" key="1">
    <source>
        <dbReference type="PROSITE" id="PS50404"/>
    </source>
</evidence>
<evidence type="ECO:0000313" key="3">
    <source>
        <dbReference type="Proteomes" id="UP000242317"/>
    </source>
</evidence>
<dbReference type="SFLD" id="SFLDG01202">
    <property type="entry name" value="SUF2.2"/>
    <property type="match status" value="1"/>
</dbReference>
<protein>
    <submittedName>
        <fullName evidence="2">Glutathione S-transferase, N-terminal domain</fullName>
    </submittedName>
</protein>
<dbReference type="OrthoDB" id="9793736at2"/>
<dbReference type="InterPro" id="IPR036249">
    <property type="entry name" value="Thioredoxin-like_sf"/>
</dbReference>
<dbReference type="PROSITE" id="PS50404">
    <property type="entry name" value="GST_NTER"/>
    <property type="match status" value="2"/>
</dbReference>
<dbReference type="InterPro" id="IPR040079">
    <property type="entry name" value="Glutathione_S-Trfase"/>
</dbReference>
<gene>
    <name evidence="2" type="ORF">SAMN05421749_101351</name>
</gene>
<dbReference type="PROSITE" id="PS00195">
    <property type="entry name" value="GLUTAREDOXIN_1"/>
    <property type="match status" value="1"/>
</dbReference>
<dbReference type="AlphaFoldDB" id="A0A1G6GSE5"/>
<dbReference type="GO" id="GO:0016740">
    <property type="term" value="F:transferase activity"/>
    <property type="evidence" value="ECO:0007669"/>
    <property type="project" value="UniProtKB-KW"/>
</dbReference>
<dbReference type="InterPro" id="IPR004045">
    <property type="entry name" value="Glutathione_S-Trfase_N"/>
</dbReference>
<sequence>MKNNTGKRHRTKVYQALASTFVTLPRGVMGTAFPKQPEKPLKLYEFEACPYCRRVRDVITRLNLDVEIYPCPKNGTRFRPMVQALGGQAQFPFLIDENTGDQLYESKAIIEHLFANYSRKSKVPLSYQFLPPFALVGGLATAVNSFDGMTASANNVNREAPEQLLELWSFEASPFARIVRAKLTELEIPYKLHSVPKERWQDQGPANARLKPGKYEPLADGKRAQELAKMQGKMQVPFLIDPNTGVEMFESRQIVKYLNKQYG</sequence>
<reference evidence="3" key="1">
    <citation type="submission" date="2016-09" db="EMBL/GenBank/DDBJ databases">
        <authorList>
            <person name="Varghese N."/>
            <person name="Submissions S."/>
        </authorList>
    </citation>
    <scope>NUCLEOTIDE SEQUENCE [LARGE SCALE GENOMIC DNA]</scope>
    <source>
        <strain evidence="3">ANC 3699</strain>
    </source>
</reference>
<dbReference type="Proteomes" id="UP000242317">
    <property type="component" value="Unassembled WGS sequence"/>
</dbReference>
<dbReference type="PANTHER" id="PTHR45288">
    <property type="entry name" value="THIOREDOXIN FAMILY PROTEIN"/>
    <property type="match status" value="1"/>
</dbReference>
<dbReference type="EMBL" id="FMYK01000001">
    <property type="protein sequence ID" value="SDB84864.1"/>
    <property type="molecule type" value="Genomic_DNA"/>
</dbReference>